<feature type="compositionally biased region" description="Acidic residues" evidence="1">
    <location>
        <begin position="1"/>
        <end position="17"/>
    </location>
</feature>
<feature type="compositionally biased region" description="Basic and acidic residues" evidence="1">
    <location>
        <begin position="18"/>
        <end position="59"/>
    </location>
</feature>
<dbReference type="EMBL" id="BKCJ010010447">
    <property type="protein sequence ID" value="GEU91629.1"/>
    <property type="molecule type" value="Genomic_DNA"/>
</dbReference>
<feature type="region of interest" description="Disordered" evidence="1">
    <location>
        <begin position="1"/>
        <end position="82"/>
    </location>
</feature>
<name>A0A6L2P1Z0_TANCI</name>
<reference evidence="2" key="1">
    <citation type="journal article" date="2019" name="Sci. Rep.">
        <title>Draft genome of Tanacetum cinerariifolium, the natural source of mosquito coil.</title>
        <authorList>
            <person name="Yamashiro T."/>
            <person name="Shiraishi A."/>
            <person name="Satake H."/>
            <person name="Nakayama K."/>
        </authorList>
    </citation>
    <scope>NUCLEOTIDE SEQUENCE</scope>
</reference>
<feature type="compositionally biased region" description="Basic and acidic residues" evidence="1">
    <location>
        <begin position="70"/>
        <end position="82"/>
    </location>
</feature>
<evidence type="ECO:0000313" key="2">
    <source>
        <dbReference type="EMBL" id="GEU91629.1"/>
    </source>
</evidence>
<gene>
    <name evidence="2" type="ORF">Tci_063607</name>
</gene>
<evidence type="ECO:0000256" key="1">
    <source>
        <dbReference type="SAM" id="MobiDB-lite"/>
    </source>
</evidence>
<comment type="caution">
    <text evidence="2">The sequence shown here is derived from an EMBL/GenBank/DDBJ whole genome shotgun (WGS) entry which is preliminary data.</text>
</comment>
<dbReference type="AlphaFoldDB" id="A0A6L2P1Z0"/>
<organism evidence="2">
    <name type="scientific">Tanacetum cinerariifolium</name>
    <name type="common">Dalmatian daisy</name>
    <name type="synonym">Chrysanthemum cinerariifolium</name>
    <dbReference type="NCBI Taxonomy" id="118510"/>
    <lineage>
        <taxon>Eukaryota</taxon>
        <taxon>Viridiplantae</taxon>
        <taxon>Streptophyta</taxon>
        <taxon>Embryophyta</taxon>
        <taxon>Tracheophyta</taxon>
        <taxon>Spermatophyta</taxon>
        <taxon>Magnoliopsida</taxon>
        <taxon>eudicotyledons</taxon>
        <taxon>Gunneridae</taxon>
        <taxon>Pentapetalae</taxon>
        <taxon>asterids</taxon>
        <taxon>campanulids</taxon>
        <taxon>Asterales</taxon>
        <taxon>Asteraceae</taxon>
        <taxon>Asteroideae</taxon>
        <taxon>Anthemideae</taxon>
        <taxon>Anthemidinae</taxon>
        <taxon>Tanacetum</taxon>
    </lineage>
</organism>
<sequence length="317" mass="36172">MDDEHYDDEAHDDEYVHDDDKKHDDADKEMNDAENADERKDDQEMADADKVDSKKTVEEKVDEEQAGVDQAKDEQTKGVHAKDDQVRLSFLRLRRRSLKNYQYRDKFLIRCPNPARNPFCLSAPILDVLVSMIPLHTTPTPTLTTPLPIPPPTTKSQATVISIPHPSPTVLERLSELEKKVEALSKVDHSKAIEESVQANVINEVKNHLPKFLPKADFVNPRIESIVRKLLQKILAFLAQYSSTPGQSSYKAVESLSEYELKKILFDKMDKSRTYMTHDKHQELYDALLNSIMLDEAITSGDVDPDKVLRKKDHGDD</sequence>
<protein>
    <submittedName>
        <fullName evidence="2">Uncharacterized protein</fullName>
    </submittedName>
</protein>
<accession>A0A6L2P1Z0</accession>
<proteinExistence type="predicted"/>